<sequence length="102" mass="11963">MIEENKIMNEIPIYTIMKIEAEEAEIPMLTFYVKEDTMDEPEEISMEELTAYDRNLRIGDQVIIGPDETLFPLDMAENLGMFDEIDPLSQISETDPRQWQME</sequence>
<gene>
    <name evidence="1" type="ORF">ERS852425_02909</name>
</gene>
<accession>A0A173UHW6</accession>
<name>A0A173UHW6_ANAHA</name>
<dbReference type="EMBL" id="CYXT01000028">
    <property type="protein sequence ID" value="CUN14449.1"/>
    <property type="molecule type" value="Genomic_DNA"/>
</dbReference>
<evidence type="ECO:0000313" key="1">
    <source>
        <dbReference type="EMBL" id="CUN14449.1"/>
    </source>
</evidence>
<protein>
    <submittedName>
        <fullName evidence="1">Uncharacterized protein</fullName>
    </submittedName>
</protein>
<reference evidence="1 2" key="1">
    <citation type="submission" date="2015-09" db="EMBL/GenBank/DDBJ databases">
        <authorList>
            <consortium name="Pathogen Informatics"/>
        </authorList>
    </citation>
    <scope>NUCLEOTIDE SEQUENCE [LARGE SCALE GENOMIC DNA]</scope>
    <source>
        <strain evidence="1 2">2789STDY5608868</strain>
    </source>
</reference>
<evidence type="ECO:0000313" key="2">
    <source>
        <dbReference type="Proteomes" id="UP000095598"/>
    </source>
</evidence>
<dbReference type="RefSeq" id="WP_242855543.1">
    <property type="nucleotide sequence ID" value="NZ_CYXT01000028.1"/>
</dbReference>
<organism evidence="1 2">
    <name type="scientific">Anaerostipes hadrus</name>
    <dbReference type="NCBI Taxonomy" id="649756"/>
    <lineage>
        <taxon>Bacteria</taxon>
        <taxon>Bacillati</taxon>
        <taxon>Bacillota</taxon>
        <taxon>Clostridia</taxon>
        <taxon>Lachnospirales</taxon>
        <taxon>Lachnospiraceae</taxon>
        <taxon>Anaerostipes</taxon>
    </lineage>
</organism>
<dbReference type="AlphaFoldDB" id="A0A173UHW6"/>
<proteinExistence type="predicted"/>
<dbReference type="Proteomes" id="UP000095598">
    <property type="component" value="Unassembled WGS sequence"/>
</dbReference>